<name>A0A1H8AIU0_9BACI</name>
<protein>
    <submittedName>
        <fullName evidence="1">Uncharacterized protein</fullName>
    </submittedName>
</protein>
<keyword evidence="2" id="KW-1185">Reference proteome</keyword>
<reference evidence="2" key="1">
    <citation type="submission" date="2016-10" db="EMBL/GenBank/DDBJ databases">
        <authorList>
            <person name="Varghese N."/>
            <person name="Submissions S."/>
        </authorList>
    </citation>
    <scope>NUCLEOTIDE SEQUENCE [LARGE SCALE GENOMIC DNA]</scope>
    <source>
        <strain evidence="2">B48,IBRC-M 10115,DSM 25386,CECT 8001</strain>
    </source>
</reference>
<accession>A0A1H8AIU0</accession>
<dbReference type="EMBL" id="FOBW01000005">
    <property type="protein sequence ID" value="SEM70541.1"/>
    <property type="molecule type" value="Genomic_DNA"/>
</dbReference>
<sequence length="51" mass="5632">MNTEKFVSSNGRSICVRAYGIIIYLDKDFCSGLNGSSKSLRLARQYGGVKQ</sequence>
<evidence type="ECO:0000313" key="1">
    <source>
        <dbReference type="EMBL" id="SEM70541.1"/>
    </source>
</evidence>
<dbReference type="Proteomes" id="UP000198553">
    <property type="component" value="Unassembled WGS sequence"/>
</dbReference>
<gene>
    <name evidence="1" type="ORF">SAMN05192533_10529</name>
</gene>
<organism evidence="1 2">
    <name type="scientific">Mesobacillus persicus</name>
    <dbReference type="NCBI Taxonomy" id="930146"/>
    <lineage>
        <taxon>Bacteria</taxon>
        <taxon>Bacillati</taxon>
        <taxon>Bacillota</taxon>
        <taxon>Bacilli</taxon>
        <taxon>Bacillales</taxon>
        <taxon>Bacillaceae</taxon>
        <taxon>Mesobacillus</taxon>
    </lineage>
</organism>
<dbReference type="AlphaFoldDB" id="A0A1H8AIU0"/>
<evidence type="ECO:0000313" key="2">
    <source>
        <dbReference type="Proteomes" id="UP000198553"/>
    </source>
</evidence>
<proteinExistence type="predicted"/>
<dbReference type="STRING" id="930146.SAMN05192533_10529"/>